<evidence type="ECO:0000313" key="4">
    <source>
        <dbReference type="EMBL" id="OQE18703.1"/>
    </source>
</evidence>
<keyword evidence="2" id="KW-0408">Iron</keyword>
<protein>
    <recommendedName>
        <fullName evidence="3">Fe2OG dioxygenase domain-containing protein</fullName>
    </recommendedName>
</protein>
<dbReference type="InterPro" id="IPR050231">
    <property type="entry name" value="Iron_ascorbate_oxido_reductase"/>
</dbReference>
<feature type="domain" description="Fe2OG dioxygenase" evidence="3">
    <location>
        <begin position="166"/>
        <end position="270"/>
    </location>
</feature>
<dbReference type="OrthoDB" id="288590at2759"/>
<keyword evidence="2" id="KW-0560">Oxidoreductase</keyword>
<dbReference type="Pfam" id="PF03171">
    <property type="entry name" value="2OG-FeII_Oxy"/>
    <property type="match status" value="1"/>
</dbReference>
<proteinExistence type="inferred from homology"/>
<dbReference type="AlphaFoldDB" id="A0A1V6SYZ8"/>
<keyword evidence="5" id="KW-1185">Reference proteome</keyword>
<dbReference type="Proteomes" id="UP000191285">
    <property type="component" value="Unassembled WGS sequence"/>
</dbReference>
<dbReference type="EMBL" id="MLKD01000017">
    <property type="protein sequence ID" value="OQE18703.1"/>
    <property type="molecule type" value="Genomic_DNA"/>
</dbReference>
<evidence type="ECO:0000256" key="2">
    <source>
        <dbReference type="RuleBase" id="RU003682"/>
    </source>
</evidence>
<dbReference type="Gene3D" id="2.60.120.330">
    <property type="entry name" value="B-lactam Antibiotic, Isopenicillin N Synthase, Chain"/>
    <property type="match status" value="1"/>
</dbReference>
<evidence type="ECO:0000259" key="3">
    <source>
        <dbReference type="PROSITE" id="PS51471"/>
    </source>
</evidence>
<comment type="similarity">
    <text evidence="1 2">Belongs to the iron/ascorbate-dependent oxidoreductase family.</text>
</comment>
<dbReference type="PANTHER" id="PTHR47990">
    <property type="entry name" value="2-OXOGLUTARATE (2OG) AND FE(II)-DEPENDENT OXYGENASE SUPERFAMILY PROTEIN-RELATED"/>
    <property type="match status" value="1"/>
</dbReference>
<evidence type="ECO:0000256" key="1">
    <source>
        <dbReference type="ARBA" id="ARBA00008056"/>
    </source>
</evidence>
<dbReference type="InterPro" id="IPR044861">
    <property type="entry name" value="IPNS-like_FE2OG_OXY"/>
</dbReference>
<dbReference type="STRING" id="303698.A0A1V6SYZ8"/>
<reference evidence="5" key="1">
    <citation type="journal article" date="2017" name="Nat. Microbiol.">
        <title>Global analysis of biosynthetic gene clusters reveals vast potential of secondary metabolite production in Penicillium species.</title>
        <authorList>
            <person name="Nielsen J.C."/>
            <person name="Grijseels S."/>
            <person name="Prigent S."/>
            <person name="Ji B."/>
            <person name="Dainat J."/>
            <person name="Nielsen K.F."/>
            <person name="Frisvad J.C."/>
            <person name="Workman M."/>
            <person name="Nielsen J."/>
        </authorList>
    </citation>
    <scope>NUCLEOTIDE SEQUENCE [LARGE SCALE GENOMIC DNA]</scope>
    <source>
        <strain evidence="5">IBT 24891</strain>
    </source>
</reference>
<dbReference type="SUPFAM" id="SSF51197">
    <property type="entry name" value="Clavaminate synthase-like"/>
    <property type="match status" value="1"/>
</dbReference>
<name>A0A1V6SYZ8_9EURO</name>
<accession>A0A1V6SYZ8</accession>
<sequence length="324" mass="35770">MTRETFEPVAQLKTISLEALKGRSADEVSKLLTAAKEDGVFYLNIADDVQLKSVTNDINWLSHSLFNMDETEKLKFDVDKLGPYKLNGYKPVGRNVGGIKGQRDGFESYAISSDHPAPPVIAQSQHHLDEFRSICLDLAQVVFETLSIACHLPDENSFQSCHSTSPLNLVRLLRYPGAMGNQTFSIPQTAHTDMGSLTFLFTNSPGLQIQRAGSSEWLHVLPKTGHPIVNLGDAMKILSNSELQSVLHRVVSVPGGRAEDRYSFAYLMRPEPSTLMAPLPGLGDTDGKSYHVPGLGHADEKSYNGEPVRTCEEWVTMKFRALRG</sequence>
<dbReference type="GO" id="GO:0046872">
    <property type="term" value="F:metal ion binding"/>
    <property type="evidence" value="ECO:0007669"/>
    <property type="project" value="UniProtKB-KW"/>
</dbReference>
<comment type="caution">
    <text evidence="4">The sequence shown here is derived from an EMBL/GenBank/DDBJ whole genome shotgun (WGS) entry which is preliminary data.</text>
</comment>
<organism evidence="4 5">
    <name type="scientific">Penicillium steckii</name>
    <dbReference type="NCBI Taxonomy" id="303698"/>
    <lineage>
        <taxon>Eukaryota</taxon>
        <taxon>Fungi</taxon>
        <taxon>Dikarya</taxon>
        <taxon>Ascomycota</taxon>
        <taxon>Pezizomycotina</taxon>
        <taxon>Eurotiomycetes</taxon>
        <taxon>Eurotiomycetidae</taxon>
        <taxon>Eurotiales</taxon>
        <taxon>Aspergillaceae</taxon>
        <taxon>Penicillium</taxon>
    </lineage>
</organism>
<dbReference type="InterPro" id="IPR027443">
    <property type="entry name" value="IPNS-like_sf"/>
</dbReference>
<evidence type="ECO:0000313" key="5">
    <source>
        <dbReference type="Proteomes" id="UP000191285"/>
    </source>
</evidence>
<dbReference type="GO" id="GO:0016491">
    <property type="term" value="F:oxidoreductase activity"/>
    <property type="evidence" value="ECO:0007669"/>
    <property type="project" value="UniProtKB-KW"/>
</dbReference>
<dbReference type="PROSITE" id="PS51471">
    <property type="entry name" value="FE2OG_OXY"/>
    <property type="match status" value="1"/>
</dbReference>
<dbReference type="InterPro" id="IPR005123">
    <property type="entry name" value="Oxoglu/Fe-dep_dioxygenase_dom"/>
</dbReference>
<gene>
    <name evidence="4" type="ORF">PENSTE_c017G10015</name>
</gene>
<keyword evidence="2" id="KW-0479">Metal-binding</keyword>